<evidence type="ECO:0000313" key="4">
    <source>
        <dbReference type="Proteomes" id="UP000182258"/>
    </source>
</evidence>
<evidence type="ECO:0000313" key="3">
    <source>
        <dbReference type="EMBL" id="SFD34002.1"/>
    </source>
</evidence>
<evidence type="ECO:0000256" key="1">
    <source>
        <dbReference type="SAM" id="Coils"/>
    </source>
</evidence>
<gene>
    <name evidence="3" type="ORF">SAMN04488059_1433</name>
</gene>
<feature type="region of interest" description="Disordered" evidence="2">
    <location>
        <begin position="157"/>
        <end position="188"/>
    </location>
</feature>
<sequence>MELSQWQLMRTRSSQPLLSATSMRQRVLHKNSPSPNALWEPQNHLFAMAAELALKAFLERAEVLEKELKRQSVRQSLNGLLLLAVSKGLRTSHEVAEVLMEMDEAHSSHAYRYVPRPEEGEAVTVHSARPANAYAAIQRLLDQCAADPFNRQNTNQVSGGVAPSASAGASHHRRTAAGVDCGKTRSPRPDMVLRSDDVIFLWPALCAKIMEVSRESLGPNRCRLKKQP</sequence>
<dbReference type="Proteomes" id="UP000182258">
    <property type="component" value="Unassembled WGS sequence"/>
</dbReference>
<dbReference type="AlphaFoldDB" id="A0A1I1RIJ2"/>
<keyword evidence="1" id="KW-0175">Coiled coil</keyword>
<name>A0A1I1RIJ2_9HYPH</name>
<proteinExistence type="predicted"/>
<organism evidence="3 4">
    <name type="scientific">Devosia psychrophila</name>
    <dbReference type="NCBI Taxonomy" id="728005"/>
    <lineage>
        <taxon>Bacteria</taxon>
        <taxon>Pseudomonadati</taxon>
        <taxon>Pseudomonadota</taxon>
        <taxon>Alphaproteobacteria</taxon>
        <taxon>Hyphomicrobiales</taxon>
        <taxon>Devosiaceae</taxon>
        <taxon>Devosia</taxon>
    </lineage>
</organism>
<reference evidence="3 4" key="1">
    <citation type="submission" date="2016-10" db="EMBL/GenBank/DDBJ databases">
        <authorList>
            <person name="de Groot N.N."/>
        </authorList>
    </citation>
    <scope>NUCLEOTIDE SEQUENCE [LARGE SCALE GENOMIC DNA]</scope>
    <source>
        <strain evidence="3 4">CGMCC 1.10210</strain>
    </source>
</reference>
<accession>A0A1I1RIJ2</accession>
<evidence type="ECO:0000256" key="2">
    <source>
        <dbReference type="SAM" id="MobiDB-lite"/>
    </source>
</evidence>
<feature type="coiled-coil region" evidence="1">
    <location>
        <begin position="47"/>
        <end position="74"/>
    </location>
</feature>
<protein>
    <submittedName>
        <fullName evidence="3">Uncharacterized protein</fullName>
    </submittedName>
</protein>
<feature type="compositionally biased region" description="Low complexity" evidence="2">
    <location>
        <begin position="157"/>
        <end position="169"/>
    </location>
</feature>
<dbReference type="EMBL" id="FOMB01000043">
    <property type="protein sequence ID" value="SFD34002.1"/>
    <property type="molecule type" value="Genomic_DNA"/>
</dbReference>